<gene>
    <name evidence="2" type="ORF">AW08_03405</name>
</gene>
<evidence type="ECO:0000313" key="3">
    <source>
        <dbReference type="Proteomes" id="UP000020218"/>
    </source>
</evidence>
<keyword evidence="3" id="KW-1185">Reference proteome</keyword>
<comment type="caution">
    <text evidence="2">The sequence shown here is derived from an EMBL/GenBank/DDBJ whole genome shotgun (WGS) entry which is preliminary data.</text>
</comment>
<evidence type="ECO:0000313" key="2">
    <source>
        <dbReference type="EMBL" id="EXI65242.1"/>
    </source>
</evidence>
<dbReference type="AlphaFoldDB" id="A0A011NKT9"/>
<evidence type="ECO:0000256" key="1">
    <source>
        <dbReference type="SAM" id="MobiDB-lite"/>
    </source>
</evidence>
<sequence>MEADLVADEAAGLALQLVCDACRRRPRGDPPRLRVADQAARSAAEFETDLRDLRRLAGAGLAADDHHGVLRDQRGDFVAARVDRQVVGKLRLWQARAARGDRCARALEQVLALGQQRIALAAEDVPQIARQRAQTALVGSQAVGERAGGRGRRPDGGGNRLGGHRGR</sequence>
<dbReference type="Proteomes" id="UP000020218">
    <property type="component" value="Unassembled WGS sequence"/>
</dbReference>
<organism evidence="2 3">
    <name type="scientific">Candidatus Accumulibacter adjunctus</name>
    <dbReference type="NCBI Taxonomy" id="1454001"/>
    <lineage>
        <taxon>Bacteria</taxon>
        <taxon>Pseudomonadati</taxon>
        <taxon>Pseudomonadota</taxon>
        <taxon>Betaproteobacteria</taxon>
        <taxon>Candidatus Accumulibacter</taxon>
    </lineage>
</organism>
<feature type="region of interest" description="Disordered" evidence="1">
    <location>
        <begin position="136"/>
        <end position="167"/>
    </location>
</feature>
<reference evidence="2" key="1">
    <citation type="submission" date="2014-02" db="EMBL/GenBank/DDBJ databases">
        <title>Expanding our view of genomic diversity in Candidatus Accumulibacter clades.</title>
        <authorList>
            <person name="Skennerton C.T."/>
            <person name="Barr J.J."/>
            <person name="Slater F.R."/>
            <person name="Bond P.L."/>
            <person name="Tyson G.W."/>
        </authorList>
    </citation>
    <scope>NUCLEOTIDE SEQUENCE [LARGE SCALE GENOMIC DNA]</scope>
</reference>
<name>A0A011NKT9_9PROT</name>
<proteinExistence type="predicted"/>
<dbReference type="EMBL" id="JFAX01000026">
    <property type="protein sequence ID" value="EXI65242.1"/>
    <property type="molecule type" value="Genomic_DNA"/>
</dbReference>
<accession>A0A011NKT9</accession>
<protein>
    <submittedName>
        <fullName evidence="2">Uncharacterized protein</fullName>
    </submittedName>
</protein>